<dbReference type="Gene3D" id="3.40.50.10140">
    <property type="entry name" value="Toll/interleukin-1 receptor homology (TIR) domain"/>
    <property type="match status" value="1"/>
</dbReference>
<feature type="compositionally biased region" description="Basic and acidic residues" evidence="2">
    <location>
        <begin position="870"/>
        <end position="882"/>
    </location>
</feature>
<feature type="region of interest" description="Disordered" evidence="2">
    <location>
        <begin position="1006"/>
        <end position="1140"/>
    </location>
</feature>
<reference evidence="3 4" key="1">
    <citation type="submission" date="2024-11" db="EMBL/GenBank/DDBJ databases">
        <title>Chromosome-level genome assembly of the freshwater bivalve Anodonta woodiana.</title>
        <authorList>
            <person name="Chen X."/>
        </authorList>
    </citation>
    <scope>NUCLEOTIDE SEQUENCE [LARGE SCALE GENOMIC DNA]</scope>
    <source>
        <strain evidence="3">MN2024</strain>
        <tissue evidence="3">Gills</tissue>
    </source>
</reference>
<feature type="compositionally biased region" description="Polar residues" evidence="2">
    <location>
        <begin position="1102"/>
        <end position="1121"/>
    </location>
</feature>
<feature type="compositionally biased region" description="Polar residues" evidence="2">
    <location>
        <begin position="57"/>
        <end position="67"/>
    </location>
</feature>
<organism evidence="3 4">
    <name type="scientific">Sinanodonta woodiana</name>
    <name type="common">Chinese pond mussel</name>
    <name type="synonym">Anodonta woodiana</name>
    <dbReference type="NCBI Taxonomy" id="1069815"/>
    <lineage>
        <taxon>Eukaryota</taxon>
        <taxon>Metazoa</taxon>
        <taxon>Spiralia</taxon>
        <taxon>Lophotrochozoa</taxon>
        <taxon>Mollusca</taxon>
        <taxon>Bivalvia</taxon>
        <taxon>Autobranchia</taxon>
        <taxon>Heteroconchia</taxon>
        <taxon>Palaeoheterodonta</taxon>
        <taxon>Unionida</taxon>
        <taxon>Unionoidea</taxon>
        <taxon>Unionidae</taxon>
        <taxon>Unioninae</taxon>
        <taxon>Sinanodonta</taxon>
    </lineage>
</organism>
<evidence type="ECO:0008006" key="5">
    <source>
        <dbReference type="Google" id="ProtNLM"/>
    </source>
</evidence>
<dbReference type="InterPro" id="IPR035897">
    <property type="entry name" value="Toll_tir_struct_dom_sf"/>
</dbReference>
<name>A0ABD3VW15_SINWO</name>
<dbReference type="EMBL" id="JBJQND010000009">
    <property type="protein sequence ID" value="KAL3865804.1"/>
    <property type="molecule type" value="Genomic_DNA"/>
</dbReference>
<dbReference type="AlphaFoldDB" id="A0ABD3VW15"/>
<accession>A0ABD3VW15</accession>
<proteinExistence type="predicted"/>
<evidence type="ECO:0000313" key="3">
    <source>
        <dbReference type="EMBL" id="KAL3865804.1"/>
    </source>
</evidence>
<protein>
    <recommendedName>
        <fullName evidence="5">TIR domain-containing protein</fullName>
    </recommendedName>
</protein>
<keyword evidence="4" id="KW-1185">Reference proteome</keyword>
<feature type="compositionally biased region" description="Basic and acidic residues" evidence="2">
    <location>
        <begin position="944"/>
        <end position="983"/>
    </location>
</feature>
<feature type="coiled-coil region" evidence="1">
    <location>
        <begin position="339"/>
        <end position="366"/>
    </location>
</feature>
<feature type="region of interest" description="Disordered" evidence="2">
    <location>
        <begin position="862"/>
        <end position="882"/>
    </location>
</feature>
<feature type="compositionally biased region" description="Acidic residues" evidence="2">
    <location>
        <begin position="1177"/>
        <end position="1187"/>
    </location>
</feature>
<feature type="region of interest" description="Disordered" evidence="2">
    <location>
        <begin position="921"/>
        <end position="988"/>
    </location>
</feature>
<feature type="region of interest" description="Disordered" evidence="2">
    <location>
        <begin position="1153"/>
        <end position="1249"/>
    </location>
</feature>
<feature type="compositionally biased region" description="Polar residues" evidence="2">
    <location>
        <begin position="1217"/>
        <end position="1228"/>
    </location>
</feature>
<keyword evidence="1" id="KW-0175">Coiled coil</keyword>
<evidence type="ECO:0000256" key="2">
    <source>
        <dbReference type="SAM" id="MobiDB-lite"/>
    </source>
</evidence>
<dbReference type="EMBL" id="JBJQND010000009">
    <property type="protein sequence ID" value="KAL3865805.1"/>
    <property type="molecule type" value="Genomic_DNA"/>
</dbReference>
<evidence type="ECO:0000256" key="1">
    <source>
        <dbReference type="SAM" id="Coils"/>
    </source>
</evidence>
<feature type="region of interest" description="Disordered" evidence="2">
    <location>
        <begin position="26"/>
        <end position="67"/>
    </location>
</feature>
<feature type="compositionally biased region" description="Basic and acidic residues" evidence="2">
    <location>
        <begin position="1045"/>
        <end position="1074"/>
    </location>
</feature>
<comment type="caution">
    <text evidence="3">The sequence shown here is derived from an EMBL/GenBank/DDBJ whole genome shotgun (WGS) entry which is preliminary data.</text>
</comment>
<sequence length="1249" mass="139779">MEGGAHKLSRLDSQVSVDAAPDGIRSFHKSPFMPGGSLSSRDVSMDALPRNDPVPQQIRTNTSNSSLHPEFAQSIMLRESAMFSSSAPSDSHSHQGYSSLCKSVQDKIQFCVSSTVESLDEESLPLSISESCSSEDDDSWLKYLEVNEKFMPPDIKIGYYDVMVLYSEENQKDAHEFCQHLRSEITLKNGESVKAVLYDCEELTSLDASKLKHLEKSLERCTYVFIFMTKEFCEDKWMALSSEECLMKAIYDEEKRWCVVPVYTVSRRNAKFKIPMGLNSLKGINYYNNDQFYRNGVSRLIEDKLYQRLKNEKMHRDKQYKWLQQHIRQQVTEKENRKRLEYMEKLKTEQHELEEKRKTKDFVNQDLNQQHPMSTSDLGNYYPAMHYSYSEPGLQNKFYSSPYSASSDCLVQVDAKGQPYFVQNFNSNPCSMPYFQTAMVGNANIMENVDPCTRMNSSAVSEYPSPCSSQLTLPPQYYEVMAASQGQPSQQGQIQPLGYNQQLKSQPAQFSLQVTNQMYQQNPNLLPLSKMHDQLLYTQSAMNPQQTQTGAYFNKQQILNQSGLGVQQLDHFETQNTGLGPDLNMQQTVNQTAVSTSATYLQGGKPVEIPLQNRVGQRENNIEGNPHSNHISIQPQSCGNEAPLNNSPLSADQLSQLGSTNEMETTAEVEDAHKCIPVLSLLGQNLLTSLPASSCSGDEKSGVVVGGFPKFDNLSSNPSTDGRTLTLMESMGSQTSASQSQGLPNFDALSLNDPSMDGRTLTLMESMGSQTSASQSQGGITMPVNLLKENTSHSAPSPDNNKTDIAESVTETIRKTKEDGEKVIIHHHYHYYEEKKDEPKVINIYDAKTVQIGDKPTVIESKKLQNKSKSSKELQGQKEKTNVKFQSTLHDVARKEIEEAESQTCEDLPVSAISELKAEHASVANQHNSRESEDFLSIASRASPELKKSPSNKKDEEKEKHSLRTKSKDHNSMTVMEEKKDTHIGSIPYMEKKSEPIHLGTKPQIKSKPIATVPPSPSVVQNQPFKKATDNDNEETVLKSVGGREQSDDTRLKTVHESRGRPVHETEVKTVHETESEETTLKLSAPQRATNMASPFREGSHTDNGQNQASIQQRTPNSASSVRERWQRDLGMYQPTMRSTGPLFAKAYPFSVPAVASSSQSDETSAVQRIPLGEDLPSQDELDEDTSPDGGPPKSEGFVPNIQENKEEWLYLDTDSFDTQDPSVLDSSNPRRRKKANSSSTDIKSCTLS</sequence>
<feature type="compositionally biased region" description="Polar residues" evidence="2">
    <location>
        <begin position="1237"/>
        <end position="1249"/>
    </location>
</feature>
<evidence type="ECO:0000313" key="4">
    <source>
        <dbReference type="Proteomes" id="UP001634394"/>
    </source>
</evidence>
<dbReference type="Proteomes" id="UP001634394">
    <property type="component" value="Unassembled WGS sequence"/>
</dbReference>
<gene>
    <name evidence="3" type="ORF">ACJMK2_043155</name>
</gene>
<feature type="compositionally biased region" description="Polar residues" evidence="2">
    <location>
        <begin position="1156"/>
        <end position="1167"/>
    </location>
</feature>